<evidence type="ECO:0000256" key="5">
    <source>
        <dbReference type="ARBA" id="ARBA00022840"/>
    </source>
</evidence>
<evidence type="ECO:0000256" key="2">
    <source>
        <dbReference type="ARBA" id="ARBA00022679"/>
    </source>
</evidence>
<protein>
    <recommendedName>
        <fullName evidence="7">Protein kinase domain-containing protein</fullName>
    </recommendedName>
</protein>
<dbReference type="VEuPathDB" id="CryptoDB:Vbra_12867"/>
<sequence length="329" mass="37486">MGTGPIFVEEIPIRHVEWDDRLELGEGAFGVVESGTLRRTQRVAMKSVFLSRLDDPPEEPGIDEIVNFQREVETYSYMDHINVLKIIGVVQHQGNPEARDVTLHDPRTCIVVDLLTATRSAPAFDRPLPRYPQRLPSHPLPCPRHPQRPNNGSVGPSRWYGNAFLFARGIRYIHLRGFVHRDIKPDNALIREADGLLKIADFGMAERIQNGRVNPPDPSGGTLNYMAPEIWRRRILTPKVDIWAFGCCLIKIFGGGIPWGEFLNWEGWDRHGVIDAVTLQRRHPWVPAGWPQVVRNIVLDCLEYRPHRRPSAAEVLYRLEHLTVADVPP</sequence>
<evidence type="ECO:0000256" key="6">
    <source>
        <dbReference type="PROSITE-ProRule" id="PRU10141"/>
    </source>
</evidence>
<dbReference type="InterPro" id="IPR017441">
    <property type="entry name" value="Protein_kinase_ATP_BS"/>
</dbReference>
<evidence type="ECO:0000256" key="4">
    <source>
        <dbReference type="ARBA" id="ARBA00022777"/>
    </source>
</evidence>
<dbReference type="InParanoid" id="A0A0G4EQT7"/>
<organism evidence="8 9">
    <name type="scientific">Vitrella brassicaformis (strain CCMP3155)</name>
    <dbReference type="NCBI Taxonomy" id="1169540"/>
    <lineage>
        <taxon>Eukaryota</taxon>
        <taxon>Sar</taxon>
        <taxon>Alveolata</taxon>
        <taxon>Colpodellida</taxon>
        <taxon>Vitrellaceae</taxon>
        <taxon>Vitrella</taxon>
    </lineage>
</organism>
<evidence type="ECO:0000313" key="8">
    <source>
        <dbReference type="EMBL" id="CEM00598.1"/>
    </source>
</evidence>
<evidence type="ECO:0000313" key="9">
    <source>
        <dbReference type="Proteomes" id="UP000041254"/>
    </source>
</evidence>
<dbReference type="GO" id="GO:0005524">
    <property type="term" value="F:ATP binding"/>
    <property type="evidence" value="ECO:0007669"/>
    <property type="project" value="UniProtKB-UniRule"/>
</dbReference>
<dbReference type="SMART" id="SM00220">
    <property type="entry name" value="S_TKc"/>
    <property type="match status" value="1"/>
</dbReference>
<dbReference type="Proteomes" id="UP000041254">
    <property type="component" value="Unassembled WGS sequence"/>
</dbReference>
<dbReference type="Gene3D" id="3.30.200.20">
    <property type="entry name" value="Phosphorylase Kinase, domain 1"/>
    <property type="match status" value="1"/>
</dbReference>
<keyword evidence="5 6" id="KW-0067">ATP-binding</keyword>
<dbReference type="PhylomeDB" id="A0A0G4EQT7"/>
<dbReference type="SUPFAM" id="SSF56112">
    <property type="entry name" value="Protein kinase-like (PK-like)"/>
    <property type="match status" value="1"/>
</dbReference>
<dbReference type="PANTHER" id="PTHR11584">
    <property type="entry name" value="SERINE/THREONINE PROTEIN KINASE"/>
    <property type="match status" value="1"/>
</dbReference>
<feature type="domain" description="Protein kinase" evidence="7">
    <location>
        <begin position="18"/>
        <end position="324"/>
    </location>
</feature>
<keyword evidence="1" id="KW-0723">Serine/threonine-protein kinase</keyword>
<dbReference type="Pfam" id="PF07714">
    <property type="entry name" value="PK_Tyr_Ser-Thr"/>
    <property type="match status" value="1"/>
</dbReference>
<name>A0A0G4EQT7_VITBC</name>
<dbReference type="STRING" id="1169540.A0A0G4EQT7"/>
<dbReference type="Gene3D" id="1.10.510.10">
    <property type="entry name" value="Transferase(Phosphotransferase) domain 1"/>
    <property type="match status" value="1"/>
</dbReference>
<accession>A0A0G4EQT7</accession>
<dbReference type="OrthoDB" id="339325at2759"/>
<dbReference type="InterPro" id="IPR001245">
    <property type="entry name" value="Ser-Thr/Tyr_kinase_cat_dom"/>
</dbReference>
<dbReference type="PROSITE" id="PS50011">
    <property type="entry name" value="PROTEIN_KINASE_DOM"/>
    <property type="match status" value="1"/>
</dbReference>
<evidence type="ECO:0000256" key="3">
    <source>
        <dbReference type="ARBA" id="ARBA00022741"/>
    </source>
</evidence>
<gene>
    <name evidence="8" type="ORF">Vbra_12867</name>
</gene>
<keyword evidence="2" id="KW-0808">Transferase</keyword>
<dbReference type="PANTHER" id="PTHR11584:SF369">
    <property type="entry name" value="MITOGEN-ACTIVATED PROTEIN KINASE KINASE KINASE 19-RELATED"/>
    <property type="match status" value="1"/>
</dbReference>
<reference evidence="8 9" key="1">
    <citation type="submission" date="2014-11" db="EMBL/GenBank/DDBJ databases">
        <authorList>
            <person name="Zhu J."/>
            <person name="Qi W."/>
            <person name="Song R."/>
        </authorList>
    </citation>
    <scope>NUCLEOTIDE SEQUENCE [LARGE SCALE GENOMIC DNA]</scope>
</reference>
<keyword evidence="3 6" id="KW-0547">Nucleotide-binding</keyword>
<keyword evidence="9" id="KW-1185">Reference proteome</keyword>
<keyword evidence="4" id="KW-0418">Kinase</keyword>
<dbReference type="InterPro" id="IPR011009">
    <property type="entry name" value="Kinase-like_dom_sf"/>
</dbReference>
<dbReference type="EMBL" id="CDMY01000295">
    <property type="protein sequence ID" value="CEM00598.1"/>
    <property type="molecule type" value="Genomic_DNA"/>
</dbReference>
<dbReference type="InterPro" id="IPR000719">
    <property type="entry name" value="Prot_kinase_dom"/>
</dbReference>
<evidence type="ECO:0000259" key="7">
    <source>
        <dbReference type="PROSITE" id="PS50011"/>
    </source>
</evidence>
<proteinExistence type="predicted"/>
<dbReference type="GO" id="GO:0004674">
    <property type="term" value="F:protein serine/threonine kinase activity"/>
    <property type="evidence" value="ECO:0007669"/>
    <property type="project" value="UniProtKB-KW"/>
</dbReference>
<dbReference type="AlphaFoldDB" id="A0A0G4EQT7"/>
<dbReference type="PROSITE" id="PS00107">
    <property type="entry name" value="PROTEIN_KINASE_ATP"/>
    <property type="match status" value="1"/>
</dbReference>
<evidence type="ECO:0000256" key="1">
    <source>
        <dbReference type="ARBA" id="ARBA00022527"/>
    </source>
</evidence>
<feature type="binding site" evidence="6">
    <location>
        <position position="46"/>
    </location>
    <ligand>
        <name>ATP</name>
        <dbReference type="ChEBI" id="CHEBI:30616"/>
    </ligand>
</feature>